<dbReference type="Pfam" id="PF10551">
    <property type="entry name" value="MULE"/>
    <property type="match status" value="1"/>
</dbReference>
<proteinExistence type="predicted"/>
<feature type="domain" description="MULE transposase" evidence="1">
    <location>
        <begin position="102"/>
        <end position="153"/>
    </location>
</feature>
<gene>
    <name evidence="2" type="ORF">OsI_19238</name>
</gene>
<dbReference type="EMBL" id="CM000130">
    <property type="protein sequence ID" value="EAY97317.1"/>
    <property type="molecule type" value="Genomic_DNA"/>
</dbReference>
<accession>A2Y2K7</accession>
<dbReference type="OMA" id="NISHDKC"/>
<dbReference type="HOGENOM" id="CLU_1153309_0_0_1"/>
<dbReference type="InterPro" id="IPR018289">
    <property type="entry name" value="MULE_transposase_dom"/>
</dbReference>
<evidence type="ECO:0000313" key="3">
    <source>
        <dbReference type="Proteomes" id="UP000007015"/>
    </source>
</evidence>
<dbReference type="PANTHER" id="PTHR31973">
    <property type="entry name" value="POLYPROTEIN, PUTATIVE-RELATED"/>
    <property type="match status" value="1"/>
</dbReference>
<dbReference type="STRING" id="39946.A2Y2K7"/>
<dbReference type="AlphaFoldDB" id="A2Y2K7"/>
<sequence>MITDNPTWSIQSMQSTVSEEMFANVSVGQCKRAKAFVFRKIYESTRGEYSRIFDYHLELLRSNPRSTVIVKLDTDQPSPIFKRIYICLAACQQGFLAGCRKVVGLDGCFFKGSTNGELLCAIGRDGNNQMYPIALAIVEKETNDSWDWFCDMLFKDLGVGEADGKCIYIYKGKGFTQDYGKDKDFTQECGKDKNFTQKCGKDKDLSQDCGTDKDFTQGICKENISYSWNGCSGANQEEVES</sequence>
<organism evidence="2 3">
    <name type="scientific">Oryza sativa subsp. indica</name>
    <name type="common">Rice</name>
    <dbReference type="NCBI Taxonomy" id="39946"/>
    <lineage>
        <taxon>Eukaryota</taxon>
        <taxon>Viridiplantae</taxon>
        <taxon>Streptophyta</taxon>
        <taxon>Embryophyta</taxon>
        <taxon>Tracheophyta</taxon>
        <taxon>Spermatophyta</taxon>
        <taxon>Magnoliopsida</taxon>
        <taxon>Liliopsida</taxon>
        <taxon>Poales</taxon>
        <taxon>Poaceae</taxon>
        <taxon>BOP clade</taxon>
        <taxon>Oryzoideae</taxon>
        <taxon>Oryzeae</taxon>
        <taxon>Oryzinae</taxon>
        <taxon>Oryza</taxon>
        <taxon>Oryza sativa</taxon>
    </lineage>
</organism>
<dbReference type="Proteomes" id="UP000007015">
    <property type="component" value="Chromosome 5"/>
</dbReference>
<name>A2Y2K7_ORYSI</name>
<evidence type="ECO:0000313" key="2">
    <source>
        <dbReference type="EMBL" id="EAY97317.1"/>
    </source>
</evidence>
<dbReference type="Gramene" id="BGIOSGA018403-TA">
    <property type="protein sequence ID" value="BGIOSGA018403-PA"/>
    <property type="gene ID" value="BGIOSGA018403"/>
</dbReference>
<reference evidence="2 3" key="1">
    <citation type="journal article" date="2005" name="PLoS Biol.">
        <title>The genomes of Oryza sativa: a history of duplications.</title>
        <authorList>
            <person name="Yu J."/>
            <person name="Wang J."/>
            <person name="Lin W."/>
            <person name="Li S."/>
            <person name="Li H."/>
            <person name="Zhou J."/>
            <person name="Ni P."/>
            <person name="Dong W."/>
            <person name="Hu S."/>
            <person name="Zeng C."/>
            <person name="Zhang J."/>
            <person name="Zhang Y."/>
            <person name="Li R."/>
            <person name="Xu Z."/>
            <person name="Li S."/>
            <person name="Li X."/>
            <person name="Zheng H."/>
            <person name="Cong L."/>
            <person name="Lin L."/>
            <person name="Yin J."/>
            <person name="Geng J."/>
            <person name="Li G."/>
            <person name="Shi J."/>
            <person name="Liu J."/>
            <person name="Lv H."/>
            <person name="Li J."/>
            <person name="Wang J."/>
            <person name="Deng Y."/>
            <person name="Ran L."/>
            <person name="Shi X."/>
            <person name="Wang X."/>
            <person name="Wu Q."/>
            <person name="Li C."/>
            <person name="Ren X."/>
            <person name="Wang J."/>
            <person name="Wang X."/>
            <person name="Li D."/>
            <person name="Liu D."/>
            <person name="Zhang X."/>
            <person name="Ji Z."/>
            <person name="Zhao W."/>
            <person name="Sun Y."/>
            <person name="Zhang Z."/>
            <person name="Bao J."/>
            <person name="Han Y."/>
            <person name="Dong L."/>
            <person name="Ji J."/>
            <person name="Chen P."/>
            <person name="Wu S."/>
            <person name="Liu J."/>
            <person name="Xiao Y."/>
            <person name="Bu D."/>
            <person name="Tan J."/>
            <person name="Yang L."/>
            <person name="Ye C."/>
            <person name="Zhang J."/>
            <person name="Xu J."/>
            <person name="Zhou Y."/>
            <person name="Yu Y."/>
            <person name="Zhang B."/>
            <person name="Zhuang S."/>
            <person name="Wei H."/>
            <person name="Liu B."/>
            <person name="Lei M."/>
            <person name="Yu H."/>
            <person name="Li Y."/>
            <person name="Xu H."/>
            <person name="Wei S."/>
            <person name="He X."/>
            <person name="Fang L."/>
            <person name="Zhang Z."/>
            <person name="Zhang Y."/>
            <person name="Huang X."/>
            <person name="Su Z."/>
            <person name="Tong W."/>
            <person name="Li J."/>
            <person name="Tong Z."/>
            <person name="Li S."/>
            <person name="Ye J."/>
            <person name="Wang L."/>
            <person name="Fang L."/>
            <person name="Lei T."/>
            <person name="Chen C."/>
            <person name="Chen H."/>
            <person name="Xu Z."/>
            <person name="Li H."/>
            <person name="Huang H."/>
            <person name="Zhang F."/>
            <person name="Xu H."/>
            <person name="Li N."/>
            <person name="Zhao C."/>
            <person name="Li S."/>
            <person name="Dong L."/>
            <person name="Huang Y."/>
            <person name="Li L."/>
            <person name="Xi Y."/>
            <person name="Qi Q."/>
            <person name="Li W."/>
            <person name="Zhang B."/>
            <person name="Hu W."/>
            <person name="Zhang Y."/>
            <person name="Tian X."/>
            <person name="Jiao Y."/>
            <person name="Liang X."/>
            <person name="Jin J."/>
            <person name="Gao L."/>
            <person name="Zheng W."/>
            <person name="Hao B."/>
            <person name="Liu S."/>
            <person name="Wang W."/>
            <person name="Yuan L."/>
            <person name="Cao M."/>
            <person name="McDermott J."/>
            <person name="Samudrala R."/>
            <person name="Wang J."/>
            <person name="Wong G.K."/>
            <person name="Yang H."/>
        </authorList>
    </citation>
    <scope>NUCLEOTIDE SEQUENCE [LARGE SCALE GENOMIC DNA]</scope>
    <source>
        <strain evidence="3">cv. 93-11</strain>
    </source>
</reference>
<dbReference type="PANTHER" id="PTHR31973:SF187">
    <property type="entry name" value="MUTATOR TRANSPOSASE MUDRA PROTEIN"/>
    <property type="match status" value="1"/>
</dbReference>
<protein>
    <recommendedName>
        <fullName evidence="1">MULE transposase domain-containing protein</fullName>
    </recommendedName>
</protein>
<keyword evidence="3" id="KW-1185">Reference proteome</keyword>
<evidence type="ECO:0000259" key="1">
    <source>
        <dbReference type="Pfam" id="PF10551"/>
    </source>
</evidence>